<evidence type="ECO:0000259" key="5">
    <source>
        <dbReference type="PROSITE" id="PS50931"/>
    </source>
</evidence>
<dbReference type="AlphaFoldDB" id="A0A2W5KJY7"/>
<feature type="domain" description="HTH lysR-type" evidence="5">
    <location>
        <begin position="4"/>
        <end position="61"/>
    </location>
</feature>
<proteinExistence type="inferred from homology"/>
<evidence type="ECO:0000313" key="7">
    <source>
        <dbReference type="Proteomes" id="UP000249577"/>
    </source>
</evidence>
<keyword evidence="3" id="KW-0238">DNA-binding</keyword>
<dbReference type="EMBL" id="QFPN01000004">
    <property type="protein sequence ID" value="PZQ16104.1"/>
    <property type="molecule type" value="Genomic_DNA"/>
</dbReference>
<dbReference type="InterPro" id="IPR005119">
    <property type="entry name" value="LysR_subst-bd"/>
</dbReference>
<dbReference type="PANTHER" id="PTHR30579">
    <property type="entry name" value="TRANSCRIPTIONAL REGULATOR"/>
    <property type="match status" value="1"/>
</dbReference>
<reference evidence="6 7" key="1">
    <citation type="submission" date="2017-08" db="EMBL/GenBank/DDBJ databases">
        <title>Infants hospitalized years apart are colonized by the same room-sourced microbial strains.</title>
        <authorList>
            <person name="Brooks B."/>
            <person name="Olm M.R."/>
            <person name="Firek B.A."/>
            <person name="Baker R."/>
            <person name="Thomas B.C."/>
            <person name="Morowitz M.J."/>
            <person name="Banfield J.F."/>
        </authorList>
    </citation>
    <scope>NUCLEOTIDE SEQUENCE [LARGE SCALE GENOMIC DNA]</scope>
    <source>
        <strain evidence="6">S2_005_003_R2_43</strain>
    </source>
</reference>
<evidence type="ECO:0000256" key="1">
    <source>
        <dbReference type="ARBA" id="ARBA00009437"/>
    </source>
</evidence>
<evidence type="ECO:0000313" key="6">
    <source>
        <dbReference type="EMBL" id="PZQ16104.1"/>
    </source>
</evidence>
<organism evidence="6 7">
    <name type="scientific">Ancylobacter novellus</name>
    <name type="common">Thiobacillus novellus</name>
    <dbReference type="NCBI Taxonomy" id="921"/>
    <lineage>
        <taxon>Bacteria</taxon>
        <taxon>Pseudomonadati</taxon>
        <taxon>Pseudomonadota</taxon>
        <taxon>Alphaproteobacteria</taxon>
        <taxon>Hyphomicrobiales</taxon>
        <taxon>Xanthobacteraceae</taxon>
        <taxon>Ancylobacter</taxon>
    </lineage>
</organism>
<dbReference type="PROSITE" id="PS50931">
    <property type="entry name" value="HTH_LYSR"/>
    <property type="match status" value="1"/>
</dbReference>
<keyword evidence="2" id="KW-0805">Transcription regulation</keyword>
<sequence>MTDLDLALLRTFVAVVDTGGVTPAGRAVGRTQSAVTHQLNRLEAQLGRAVFGQDRRRITLTADGEILLEYARAMLKLSEEAQARFAAPGVAGQVTLGTPDLYAAYLLPEVLSRFSQAYPEIEIQLHCRRSVHLHAELVRDRLDIAILTEQPDLHGGEIVRREELVWVAARGARPELADPLPLAVLPAGSVYRQRALEALAGAGRRWAIRTVSDTIAGLQAAVLARLAVSVFPHCAVPPGMRRLGEEDGMPDLPAIDLMLMRRPAGVSDAAEHLAQFISRALPSAAPFRAPFQGA</sequence>
<dbReference type="InterPro" id="IPR000847">
    <property type="entry name" value="LysR_HTH_N"/>
</dbReference>
<evidence type="ECO:0000256" key="4">
    <source>
        <dbReference type="ARBA" id="ARBA00023163"/>
    </source>
</evidence>
<name>A0A2W5KJY7_ANCNO</name>
<accession>A0A2W5KJY7</accession>
<dbReference type="GO" id="GO:0003700">
    <property type="term" value="F:DNA-binding transcription factor activity"/>
    <property type="evidence" value="ECO:0007669"/>
    <property type="project" value="InterPro"/>
</dbReference>
<comment type="caution">
    <text evidence="6">The sequence shown here is derived from an EMBL/GenBank/DDBJ whole genome shotgun (WGS) entry which is preliminary data.</text>
</comment>
<dbReference type="PANTHER" id="PTHR30579:SF7">
    <property type="entry name" value="HTH-TYPE TRANSCRIPTIONAL REGULATOR LRHA-RELATED"/>
    <property type="match status" value="1"/>
</dbReference>
<evidence type="ECO:0000256" key="2">
    <source>
        <dbReference type="ARBA" id="ARBA00023015"/>
    </source>
</evidence>
<dbReference type="SUPFAM" id="SSF53850">
    <property type="entry name" value="Periplasmic binding protein-like II"/>
    <property type="match status" value="1"/>
</dbReference>
<dbReference type="Gene3D" id="1.10.10.10">
    <property type="entry name" value="Winged helix-like DNA-binding domain superfamily/Winged helix DNA-binding domain"/>
    <property type="match status" value="1"/>
</dbReference>
<comment type="similarity">
    <text evidence="1">Belongs to the LysR transcriptional regulatory family.</text>
</comment>
<gene>
    <name evidence="6" type="ORF">DI565_09935</name>
</gene>
<dbReference type="Proteomes" id="UP000249577">
    <property type="component" value="Unassembled WGS sequence"/>
</dbReference>
<dbReference type="GO" id="GO:0003677">
    <property type="term" value="F:DNA binding"/>
    <property type="evidence" value="ECO:0007669"/>
    <property type="project" value="UniProtKB-KW"/>
</dbReference>
<dbReference type="SUPFAM" id="SSF46785">
    <property type="entry name" value="Winged helix' DNA-binding domain"/>
    <property type="match status" value="1"/>
</dbReference>
<protein>
    <submittedName>
        <fullName evidence="6">LysR family transcriptional regulator</fullName>
    </submittedName>
</protein>
<evidence type="ECO:0000256" key="3">
    <source>
        <dbReference type="ARBA" id="ARBA00023125"/>
    </source>
</evidence>
<dbReference type="InterPro" id="IPR036390">
    <property type="entry name" value="WH_DNA-bd_sf"/>
</dbReference>
<dbReference type="Pfam" id="PF00126">
    <property type="entry name" value="HTH_1"/>
    <property type="match status" value="1"/>
</dbReference>
<dbReference type="Gene3D" id="3.40.190.10">
    <property type="entry name" value="Periplasmic binding protein-like II"/>
    <property type="match status" value="2"/>
</dbReference>
<dbReference type="Pfam" id="PF03466">
    <property type="entry name" value="LysR_substrate"/>
    <property type="match status" value="1"/>
</dbReference>
<keyword evidence="4" id="KW-0804">Transcription</keyword>
<dbReference type="InterPro" id="IPR050176">
    <property type="entry name" value="LTTR"/>
</dbReference>
<dbReference type="InterPro" id="IPR036388">
    <property type="entry name" value="WH-like_DNA-bd_sf"/>
</dbReference>